<accession>A0AA88QQ75</accession>
<dbReference type="EMBL" id="JAVXUO010002624">
    <property type="protein sequence ID" value="KAK2970973.1"/>
    <property type="molecule type" value="Genomic_DNA"/>
</dbReference>
<evidence type="ECO:0000313" key="2">
    <source>
        <dbReference type="EMBL" id="KAK2970973.1"/>
    </source>
</evidence>
<comment type="caution">
    <text evidence="2">The sequence shown here is derived from an EMBL/GenBank/DDBJ whole genome shotgun (WGS) entry which is preliminary data.</text>
</comment>
<feature type="compositionally biased region" description="Low complexity" evidence="1">
    <location>
        <begin position="104"/>
        <end position="113"/>
    </location>
</feature>
<protein>
    <submittedName>
        <fullName evidence="2">Uncharacterized protein</fullName>
    </submittedName>
</protein>
<feature type="region of interest" description="Disordered" evidence="1">
    <location>
        <begin position="53"/>
        <end position="136"/>
    </location>
</feature>
<proteinExistence type="predicted"/>
<evidence type="ECO:0000313" key="3">
    <source>
        <dbReference type="Proteomes" id="UP001187471"/>
    </source>
</evidence>
<evidence type="ECO:0000256" key="1">
    <source>
        <dbReference type="SAM" id="MobiDB-lite"/>
    </source>
</evidence>
<dbReference type="AlphaFoldDB" id="A0AA88QQ75"/>
<reference evidence="2" key="1">
    <citation type="submission" date="2022-12" db="EMBL/GenBank/DDBJ databases">
        <title>Draft genome assemblies for two species of Escallonia (Escalloniales).</title>
        <authorList>
            <person name="Chanderbali A."/>
            <person name="Dervinis C."/>
            <person name="Anghel I."/>
            <person name="Soltis D."/>
            <person name="Soltis P."/>
            <person name="Zapata F."/>
        </authorList>
    </citation>
    <scope>NUCLEOTIDE SEQUENCE</scope>
    <source>
        <strain evidence="2">UCBG92.1500</strain>
        <tissue evidence="2">Leaf</tissue>
    </source>
</reference>
<sequence>MRFLSFCHPKNERGRKIRTPHLVLCPADEVYSAPPHPRPSTLSQLAAKTKCSSLARTESGGQEDAFSNGTASVSHETRNIPQPFSNGAMRPAIRPAHKPFQMFSSPAPAASNNGAHSKVTSPAGNGDMRPRTGKAM</sequence>
<dbReference type="Proteomes" id="UP001187471">
    <property type="component" value="Unassembled WGS sequence"/>
</dbReference>
<feature type="compositionally biased region" description="Polar residues" evidence="1">
    <location>
        <begin position="114"/>
        <end position="123"/>
    </location>
</feature>
<feature type="compositionally biased region" description="Polar residues" evidence="1">
    <location>
        <begin position="53"/>
        <end position="85"/>
    </location>
</feature>
<organism evidence="2 3">
    <name type="scientific">Escallonia rubra</name>
    <dbReference type="NCBI Taxonomy" id="112253"/>
    <lineage>
        <taxon>Eukaryota</taxon>
        <taxon>Viridiplantae</taxon>
        <taxon>Streptophyta</taxon>
        <taxon>Embryophyta</taxon>
        <taxon>Tracheophyta</taxon>
        <taxon>Spermatophyta</taxon>
        <taxon>Magnoliopsida</taxon>
        <taxon>eudicotyledons</taxon>
        <taxon>Gunneridae</taxon>
        <taxon>Pentapetalae</taxon>
        <taxon>asterids</taxon>
        <taxon>campanulids</taxon>
        <taxon>Escalloniales</taxon>
        <taxon>Escalloniaceae</taxon>
        <taxon>Escallonia</taxon>
    </lineage>
</organism>
<name>A0AA88QQ75_9ASTE</name>
<keyword evidence="3" id="KW-1185">Reference proteome</keyword>
<gene>
    <name evidence="2" type="ORF">RJ640_027454</name>
</gene>